<evidence type="ECO:0000313" key="1">
    <source>
        <dbReference type="EMBL" id="MCG0066513.1"/>
    </source>
</evidence>
<name>A0ABS9JLS6_9ACTN</name>
<protein>
    <submittedName>
        <fullName evidence="1">Uncharacterized protein</fullName>
    </submittedName>
</protein>
<accession>A0ABS9JLS6</accession>
<evidence type="ECO:0000313" key="2">
    <source>
        <dbReference type="Proteomes" id="UP001299012"/>
    </source>
</evidence>
<dbReference type="EMBL" id="JAKKZF010000111">
    <property type="protein sequence ID" value="MCG0066513.1"/>
    <property type="molecule type" value="Genomic_DNA"/>
</dbReference>
<keyword evidence="2" id="KW-1185">Reference proteome</keyword>
<comment type="caution">
    <text evidence="1">The sequence shown here is derived from an EMBL/GenBank/DDBJ whole genome shotgun (WGS) entry which is preliminary data.</text>
</comment>
<sequence length="143" mass="16327">MTTLHEELNRIGHQMLSRRVRAAEAVAWQALNITPLKDETAEQILARIRFSAERNHPELIIRFEHSRQDIYRLAEDCGCDPDSEGYGDDHCESEEGGEYLCGRQHLGTVCGNCETEDGPSWRPDRYEWPCPTVAKLDGVEVTR</sequence>
<dbReference type="RefSeq" id="WP_086699062.1">
    <property type="nucleotide sequence ID" value="NZ_JAKKZF010000111.1"/>
</dbReference>
<dbReference type="Proteomes" id="UP001299012">
    <property type="component" value="Unassembled WGS sequence"/>
</dbReference>
<organism evidence="1 2">
    <name type="scientific">Streptomyces tricolor</name>
    <dbReference type="NCBI Taxonomy" id="68277"/>
    <lineage>
        <taxon>Bacteria</taxon>
        <taxon>Bacillati</taxon>
        <taxon>Actinomycetota</taxon>
        <taxon>Actinomycetes</taxon>
        <taxon>Kitasatosporales</taxon>
        <taxon>Streptomycetaceae</taxon>
        <taxon>Streptomyces</taxon>
        <taxon>Streptomyces violaceoruber group</taxon>
    </lineage>
</organism>
<reference evidence="1 2" key="1">
    <citation type="submission" date="2022-01" db="EMBL/GenBank/DDBJ databases">
        <title>Draft Genome Sequences of Seven Type Strains of the Genus Streptomyces.</title>
        <authorList>
            <person name="Aziz S."/>
            <person name="Coretto E."/>
            <person name="Chronakova A."/>
            <person name="Sproer C."/>
            <person name="Huber K."/>
            <person name="Nouioui I."/>
            <person name="Gross H."/>
        </authorList>
    </citation>
    <scope>NUCLEOTIDE SEQUENCE [LARGE SCALE GENOMIC DNA]</scope>
    <source>
        <strain evidence="1 2">DSM 41685</strain>
    </source>
</reference>
<proteinExistence type="predicted"/>
<gene>
    <name evidence="1" type="ORF">L0F81_25060</name>
</gene>